<dbReference type="Proteomes" id="UP000501237">
    <property type="component" value="Chromosome"/>
</dbReference>
<sequence length="250" mass="28552">MRFLSAFLILLFPAFALAGADTLRVDLRDRPPEMWSIDGRPTGPLVKVLEVAAERAGLHLEWRYAPFARSLADLREGRIDLVPRVLPDPERDRYLHYLPSIGTQDKDILFAIRPTQQVERYEDLAPLRIGVKRSSLYFPRFDADTALHKQPAVDDDILVRMFRAGRIDAIAVLDKAAIDAAFENIRFRDYAYAGLREPIRIENRFAASQKLYDSGRAALYDRLGRELDAMRRNGDVVSIYREQGVEPPTP</sequence>
<evidence type="ECO:0000313" key="5">
    <source>
        <dbReference type="EMBL" id="BCA29001.1"/>
    </source>
</evidence>
<organism evidence="5 6">
    <name type="scientific">Metapseudomonas otitidis</name>
    <dbReference type="NCBI Taxonomy" id="319939"/>
    <lineage>
        <taxon>Bacteria</taxon>
        <taxon>Pseudomonadati</taxon>
        <taxon>Pseudomonadota</taxon>
        <taxon>Gammaproteobacteria</taxon>
        <taxon>Pseudomonadales</taxon>
        <taxon>Pseudomonadaceae</taxon>
        <taxon>Metapseudomonas</taxon>
    </lineage>
</organism>
<keyword evidence="2 3" id="KW-0732">Signal</keyword>
<dbReference type="PANTHER" id="PTHR35936">
    <property type="entry name" value="MEMBRANE-BOUND LYTIC MUREIN TRANSGLYCOSYLASE F"/>
    <property type="match status" value="1"/>
</dbReference>
<feature type="chain" id="PRO_5025507386" evidence="3">
    <location>
        <begin position="19"/>
        <end position="250"/>
    </location>
</feature>
<dbReference type="SUPFAM" id="SSF53850">
    <property type="entry name" value="Periplasmic binding protein-like II"/>
    <property type="match status" value="1"/>
</dbReference>
<accession>A0A679GDE0</accession>
<comment type="similarity">
    <text evidence="1">Belongs to the bacterial solute-binding protein 3 family.</text>
</comment>
<dbReference type="InterPro" id="IPR001638">
    <property type="entry name" value="Solute-binding_3/MltF_N"/>
</dbReference>
<evidence type="ECO:0000259" key="4">
    <source>
        <dbReference type="Pfam" id="PF00497"/>
    </source>
</evidence>
<evidence type="ECO:0000256" key="2">
    <source>
        <dbReference type="ARBA" id="ARBA00022729"/>
    </source>
</evidence>
<dbReference type="PANTHER" id="PTHR35936:SF25">
    <property type="entry name" value="ABC TRANSPORTER SUBSTRATE-BINDING PROTEIN"/>
    <property type="match status" value="1"/>
</dbReference>
<name>A0A679GDE0_9GAMM</name>
<dbReference type="GeneID" id="57398194"/>
<evidence type="ECO:0000256" key="1">
    <source>
        <dbReference type="ARBA" id="ARBA00010333"/>
    </source>
</evidence>
<reference evidence="5 6" key="1">
    <citation type="journal article" date="2020" name="Microbiol. Resour. Announc.">
        <title>Complete genome sequence of Pseudomonas otitidis strain MrB4, isolated from Lake Biwa in Japan.</title>
        <authorList>
            <person name="Miyazaki K."/>
            <person name="Hase E."/>
            <person name="Maruya T."/>
        </authorList>
    </citation>
    <scope>NUCLEOTIDE SEQUENCE [LARGE SCALE GENOMIC DNA]</scope>
    <source>
        <strain evidence="5 6">MrB4</strain>
    </source>
</reference>
<evidence type="ECO:0000256" key="3">
    <source>
        <dbReference type="SAM" id="SignalP"/>
    </source>
</evidence>
<feature type="signal peptide" evidence="3">
    <location>
        <begin position="1"/>
        <end position="18"/>
    </location>
</feature>
<dbReference type="AlphaFoldDB" id="A0A679GDE0"/>
<feature type="domain" description="Solute-binding protein family 3/N-terminal" evidence="4">
    <location>
        <begin position="30"/>
        <end position="241"/>
    </location>
</feature>
<evidence type="ECO:0000313" key="6">
    <source>
        <dbReference type="Proteomes" id="UP000501237"/>
    </source>
</evidence>
<proteinExistence type="inferred from homology"/>
<protein>
    <submittedName>
        <fullName evidence="5">ABC transporter substrate-binding protein</fullName>
    </submittedName>
</protein>
<dbReference type="RefSeq" id="WP_172433764.1">
    <property type="nucleotide sequence ID" value="NZ_AP022642.1"/>
</dbReference>
<dbReference type="Gene3D" id="3.40.190.10">
    <property type="entry name" value="Periplasmic binding protein-like II"/>
    <property type="match status" value="2"/>
</dbReference>
<dbReference type="KEGG" id="poj:PtoMrB4_29780"/>
<dbReference type="Pfam" id="PF00497">
    <property type="entry name" value="SBP_bac_3"/>
    <property type="match status" value="1"/>
</dbReference>
<dbReference type="EMBL" id="AP022642">
    <property type="protein sequence ID" value="BCA29001.1"/>
    <property type="molecule type" value="Genomic_DNA"/>
</dbReference>
<gene>
    <name evidence="5" type="ORF">PtoMrB4_29780</name>
</gene>